<proteinExistence type="predicted"/>
<feature type="domain" description="Xaa-Pro dipeptidyl-peptidase C-terminal" evidence="2">
    <location>
        <begin position="369"/>
        <end position="616"/>
    </location>
</feature>
<dbReference type="InterPro" id="IPR000383">
    <property type="entry name" value="Xaa-Pro-like_dom"/>
</dbReference>
<dbReference type="Gene3D" id="1.10.3020.10">
    <property type="entry name" value="alpha-amino acid ester hydrolase ( Helical cap domain)"/>
    <property type="match status" value="1"/>
</dbReference>
<dbReference type="Pfam" id="PF02129">
    <property type="entry name" value="Peptidase_S15"/>
    <property type="match status" value="1"/>
</dbReference>
<dbReference type="InterPro" id="IPR008979">
    <property type="entry name" value="Galactose-bd-like_sf"/>
</dbReference>
<dbReference type="InterPro" id="IPR013736">
    <property type="entry name" value="Xaa-Pro_dipept_C"/>
</dbReference>
<evidence type="ECO:0000259" key="2">
    <source>
        <dbReference type="SMART" id="SM00939"/>
    </source>
</evidence>
<keyword evidence="1 3" id="KW-0378">Hydrolase</keyword>
<reference evidence="3 4" key="1">
    <citation type="submission" date="2023-05" db="EMBL/GenBank/DDBJ databases">
        <authorList>
            <person name="Guo Y."/>
        </authorList>
    </citation>
    <scope>NUCLEOTIDE SEQUENCE [LARGE SCALE GENOMIC DNA]</scope>
    <source>
        <strain evidence="3 4">GR2756</strain>
    </source>
</reference>
<evidence type="ECO:0000313" key="3">
    <source>
        <dbReference type="EMBL" id="MDT9600214.1"/>
    </source>
</evidence>
<sequence>MGRSNDKSRRAFLAEAAAATIVIPGWANAGTGGSSFARLGGEAGDQPFGSSAIRVVNGLPAGEISPAIHSRPRREYNLLAPMRDGARLAVDIIAPDAEGPFPVILTRTPYDKTSSRTNPFVLDLVRRGYLVAAQDVRGRFNSDGEFDPYRQEHDDGYDTVEWLARQPWCDGNVGMIGGSYVGQTQWFAASHAPPALKAIVPTVSPPGHPFMNEPLYGGSAILAMPEWMVAMGRRSFQMADFSKILEAHQDYFEALPLSKLERISGTSTPWWQEWMKHPKFDAFWESCGYEQYWPRIKVPALNITGWWDMNFLGAPRNFAGMRVHGRTEEAREGQRLVIGPWPHHVNQTRELNGIDFGLNGIVDLNSYTIRFFDRWLRGRGKELDADPRVHIFVVGANQWWEADTWPLPGTRQTPLYLHSQGRANSHRGDGALSFARPRNESPDSYVSDPLDPVRFPWRLEDGPVDDRPVAARPDVLCYTSDVITQPLDVVGPINAVLFASSSARDCDWHVRLADVHPDGSVRFMCHGVLRARFRNGYERGALLRPDEITRFEIDMTATGIRFLPGHRIRIEIASSWFPRFDRNLQTGADNFFTDTGKPVVARQRVYHDHVHPSHISLPVIVAAPRA</sequence>
<comment type="caution">
    <text evidence="3">The sequence shown here is derived from an EMBL/GenBank/DDBJ whole genome shotgun (WGS) entry which is preliminary data.</text>
</comment>
<keyword evidence="4" id="KW-1185">Reference proteome</keyword>
<dbReference type="PANTHER" id="PTHR43056">
    <property type="entry name" value="PEPTIDASE S9 PROLYL OLIGOPEPTIDASE"/>
    <property type="match status" value="1"/>
</dbReference>
<dbReference type="Proteomes" id="UP001259572">
    <property type="component" value="Unassembled WGS sequence"/>
</dbReference>
<accession>A0ABU3QAQ6</accession>
<dbReference type="PANTHER" id="PTHR43056:SF10">
    <property type="entry name" value="COCE_NOND FAMILY, PUTATIVE (AFU_ORTHOLOGUE AFUA_7G00600)-RELATED"/>
    <property type="match status" value="1"/>
</dbReference>
<dbReference type="InterPro" id="IPR050585">
    <property type="entry name" value="Xaa-Pro_dipeptidyl-ppase/CocE"/>
</dbReference>
<dbReference type="SUPFAM" id="SSF53474">
    <property type="entry name" value="alpha/beta-Hydrolases"/>
    <property type="match status" value="1"/>
</dbReference>
<dbReference type="Pfam" id="PF08530">
    <property type="entry name" value="PepX_C"/>
    <property type="match status" value="1"/>
</dbReference>
<dbReference type="Gene3D" id="2.60.120.260">
    <property type="entry name" value="Galactose-binding domain-like"/>
    <property type="match status" value="1"/>
</dbReference>
<name>A0ABU3QAQ6_9SPHN</name>
<dbReference type="EMBL" id="JAVUPU010000007">
    <property type="protein sequence ID" value="MDT9600214.1"/>
    <property type="molecule type" value="Genomic_DNA"/>
</dbReference>
<dbReference type="SUPFAM" id="SSF49785">
    <property type="entry name" value="Galactose-binding domain-like"/>
    <property type="match status" value="1"/>
</dbReference>
<evidence type="ECO:0000256" key="1">
    <source>
        <dbReference type="ARBA" id="ARBA00022801"/>
    </source>
</evidence>
<evidence type="ECO:0000313" key="4">
    <source>
        <dbReference type="Proteomes" id="UP001259572"/>
    </source>
</evidence>
<dbReference type="SMART" id="SM00939">
    <property type="entry name" value="PepX_C"/>
    <property type="match status" value="1"/>
</dbReference>
<dbReference type="GO" id="GO:0016787">
    <property type="term" value="F:hydrolase activity"/>
    <property type="evidence" value="ECO:0007669"/>
    <property type="project" value="UniProtKB-KW"/>
</dbReference>
<protein>
    <submittedName>
        <fullName evidence="3">CocE/NonD family hydrolase</fullName>
    </submittedName>
</protein>
<dbReference type="InterPro" id="IPR006311">
    <property type="entry name" value="TAT_signal"/>
</dbReference>
<dbReference type="PROSITE" id="PS51318">
    <property type="entry name" value="TAT"/>
    <property type="match status" value="1"/>
</dbReference>
<dbReference type="InterPro" id="IPR005674">
    <property type="entry name" value="CocE/Ser_esterase"/>
</dbReference>
<dbReference type="RefSeq" id="WP_315727312.1">
    <property type="nucleotide sequence ID" value="NZ_JAVUPU010000007.1"/>
</dbReference>
<dbReference type="InterPro" id="IPR029058">
    <property type="entry name" value="AB_hydrolase_fold"/>
</dbReference>
<dbReference type="Gene3D" id="3.40.50.1820">
    <property type="entry name" value="alpha/beta hydrolase"/>
    <property type="match status" value="1"/>
</dbReference>
<dbReference type="NCBIfam" id="TIGR00976">
    <property type="entry name" value="CocE_NonD"/>
    <property type="match status" value="1"/>
</dbReference>
<gene>
    <name evidence="3" type="ORF">RQX22_14730</name>
</gene>
<organism evidence="3 4">
    <name type="scientific">Sphingosinicella rhizophila</name>
    <dbReference type="NCBI Taxonomy" id="3050082"/>
    <lineage>
        <taxon>Bacteria</taxon>
        <taxon>Pseudomonadati</taxon>
        <taxon>Pseudomonadota</taxon>
        <taxon>Alphaproteobacteria</taxon>
        <taxon>Sphingomonadales</taxon>
        <taxon>Sphingosinicellaceae</taxon>
        <taxon>Sphingosinicella</taxon>
    </lineage>
</organism>